<feature type="compositionally biased region" description="Low complexity" evidence="1">
    <location>
        <begin position="38"/>
        <end position="48"/>
    </location>
</feature>
<organism evidence="2 3">
    <name type="scientific">Pisum sativum</name>
    <name type="common">Garden pea</name>
    <name type="synonym">Lathyrus oleraceus</name>
    <dbReference type="NCBI Taxonomy" id="3888"/>
    <lineage>
        <taxon>Eukaryota</taxon>
        <taxon>Viridiplantae</taxon>
        <taxon>Streptophyta</taxon>
        <taxon>Embryophyta</taxon>
        <taxon>Tracheophyta</taxon>
        <taxon>Spermatophyta</taxon>
        <taxon>Magnoliopsida</taxon>
        <taxon>eudicotyledons</taxon>
        <taxon>Gunneridae</taxon>
        <taxon>Pentapetalae</taxon>
        <taxon>rosids</taxon>
        <taxon>fabids</taxon>
        <taxon>Fabales</taxon>
        <taxon>Fabaceae</taxon>
        <taxon>Papilionoideae</taxon>
        <taxon>50 kb inversion clade</taxon>
        <taxon>NPAAA clade</taxon>
        <taxon>Hologalegina</taxon>
        <taxon>IRL clade</taxon>
        <taxon>Fabeae</taxon>
        <taxon>Lathyrus</taxon>
    </lineage>
</organism>
<feature type="region of interest" description="Disordered" evidence="1">
    <location>
        <begin position="144"/>
        <end position="235"/>
    </location>
</feature>
<evidence type="ECO:0000313" key="2">
    <source>
        <dbReference type="EMBL" id="KAI5442790.1"/>
    </source>
</evidence>
<dbReference type="Proteomes" id="UP001058974">
    <property type="component" value="Chromosome 1"/>
</dbReference>
<evidence type="ECO:0000313" key="3">
    <source>
        <dbReference type="Proteomes" id="UP001058974"/>
    </source>
</evidence>
<feature type="region of interest" description="Disordered" evidence="1">
    <location>
        <begin position="31"/>
        <end position="113"/>
    </location>
</feature>
<keyword evidence="3" id="KW-1185">Reference proteome</keyword>
<protein>
    <submittedName>
        <fullName evidence="2">Uncharacterized protein</fullName>
    </submittedName>
</protein>
<dbReference type="PANTHER" id="PTHR33673:SF36">
    <property type="entry name" value="MYB-LIKE PROTEIN Q"/>
    <property type="match status" value="1"/>
</dbReference>
<feature type="compositionally biased region" description="Basic and acidic residues" evidence="1">
    <location>
        <begin position="275"/>
        <end position="291"/>
    </location>
</feature>
<dbReference type="AlphaFoldDB" id="A0A9D5BFT5"/>
<evidence type="ECO:0000256" key="1">
    <source>
        <dbReference type="SAM" id="MobiDB-lite"/>
    </source>
</evidence>
<dbReference type="Gramene" id="Psat01G0171200-T1">
    <property type="protein sequence ID" value="KAI5442790.1"/>
    <property type="gene ID" value="KIW84_011712"/>
</dbReference>
<feature type="compositionally biased region" description="Basic and acidic residues" evidence="1">
    <location>
        <begin position="167"/>
        <end position="180"/>
    </location>
</feature>
<reference evidence="2 3" key="1">
    <citation type="journal article" date="2022" name="Nat. Genet.">
        <title>Improved pea reference genome and pan-genome highlight genomic features and evolutionary characteristics.</title>
        <authorList>
            <person name="Yang T."/>
            <person name="Liu R."/>
            <person name="Luo Y."/>
            <person name="Hu S."/>
            <person name="Wang D."/>
            <person name="Wang C."/>
            <person name="Pandey M.K."/>
            <person name="Ge S."/>
            <person name="Xu Q."/>
            <person name="Li N."/>
            <person name="Li G."/>
            <person name="Huang Y."/>
            <person name="Saxena R.K."/>
            <person name="Ji Y."/>
            <person name="Li M."/>
            <person name="Yan X."/>
            <person name="He Y."/>
            <person name="Liu Y."/>
            <person name="Wang X."/>
            <person name="Xiang C."/>
            <person name="Varshney R.K."/>
            <person name="Ding H."/>
            <person name="Gao S."/>
            <person name="Zong X."/>
        </authorList>
    </citation>
    <scope>NUCLEOTIDE SEQUENCE [LARGE SCALE GENOMIC DNA]</scope>
    <source>
        <strain evidence="2 3">cv. Zhongwan 6</strain>
    </source>
</reference>
<feature type="compositionally biased region" description="Polar residues" evidence="1">
    <location>
        <begin position="147"/>
        <end position="166"/>
    </location>
</feature>
<name>A0A9D5BFT5_PEA</name>
<dbReference type="PANTHER" id="PTHR33673">
    <property type="entry name" value="SUPPRESSOR SRP40-LIKE PROTEIN"/>
    <property type="match status" value="1"/>
</dbReference>
<gene>
    <name evidence="2" type="ORF">KIW84_011712</name>
</gene>
<sequence length="322" mass="36256">MALFSYENRKGSGKKLKVHFDLPEDEDYPIDHIKMKQSSSSFSSQSSLDSDDREIFEESNNGGYGSPVWSFQAGSVTHSPPLQLMNPNPNPNSGYDPNRIPSSAFGPKPVSPMEWSVASNESLFSLHFGNNSFSREQFLANRKSGELSRTNDLPETSSTTLTTVQEVNHKNDDNELDNERLSLSSDSSRDSTDTSDKTTNVSSKTDNIRTSNVEETMLDKTHDNHSEMEVVPNEEPKNYAPNVLYRSVESDMSNRSFQFPILTVEGVRTSSETVESVKKGKNEKQEQDQPIEKPCSPKYETKPKQRVRIWRCCSCFSCSPCY</sequence>
<accession>A0A9D5BFT5</accession>
<comment type="caution">
    <text evidence="2">The sequence shown here is derived from an EMBL/GenBank/DDBJ whole genome shotgun (WGS) entry which is preliminary data.</text>
</comment>
<proteinExistence type="predicted"/>
<feature type="compositionally biased region" description="Basic and acidic residues" evidence="1">
    <location>
        <begin position="187"/>
        <end position="196"/>
    </location>
</feature>
<feature type="region of interest" description="Disordered" evidence="1">
    <location>
        <begin position="269"/>
        <end position="304"/>
    </location>
</feature>
<dbReference type="EMBL" id="JAMSHJ010000001">
    <property type="protein sequence ID" value="KAI5442790.1"/>
    <property type="molecule type" value="Genomic_DNA"/>
</dbReference>
<feature type="compositionally biased region" description="Basic and acidic residues" evidence="1">
    <location>
        <begin position="217"/>
        <end position="228"/>
    </location>
</feature>